<dbReference type="AlphaFoldDB" id="A0A2T0BGP1"/>
<proteinExistence type="inferred from homology"/>
<accession>A0A2T0BGP1</accession>
<evidence type="ECO:0000313" key="3">
    <source>
        <dbReference type="EMBL" id="PRR82982.1"/>
    </source>
</evidence>
<dbReference type="Pfam" id="PF05168">
    <property type="entry name" value="HEPN"/>
    <property type="match status" value="1"/>
</dbReference>
<feature type="domain" description="HEPN" evidence="2">
    <location>
        <begin position="1"/>
        <end position="113"/>
    </location>
</feature>
<keyword evidence="4" id="KW-1185">Reference proteome</keyword>
<comment type="caution">
    <text evidence="3">The sequence shown here is derived from an EMBL/GenBank/DDBJ whole genome shotgun (WGS) entry which is preliminary data.</text>
</comment>
<dbReference type="EMBL" id="PVXP01000049">
    <property type="protein sequence ID" value="PRR82982.1"/>
    <property type="molecule type" value="Genomic_DNA"/>
</dbReference>
<dbReference type="PANTHER" id="PTHR36565:SF1">
    <property type="entry name" value="UPF0332 PROTEIN TM_1000"/>
    <property type="match status" value="1"/>
</dbReference>
<dbReference type="Gene3D" id="1.20.120.330">
    <property type="entry name" value="Nucleotidyltransferases domain 2"/>
    <property type="match status" value="1"/>
</dbReference>
<sequence length="123" mass="14566">MEKAKNDLEASKILLKNKLFAQSLNRSYYSIFHAVRSILAFEKFDSKKHSGVIAYFNHNFINEKIFDKEYSKILMGVEKIRNKSDYNDFYIASKSDAEQEIENADKFIKTMEKYISKRMNENK</sequence>
<dbReference type="InterPro" id="IPR052226">
    <property type="entry name" value="UPF0332_toxin"/>
</dbReference>
<gene>
    <name evidence="3" type="ORF">CLLU_27310</name>
</gene>
<comment type="similarity">
    <text evidence="1">Belongs to the UPF0332 family.</text>
</comment>
<evidence type="ECO:0000259" key="2">
    <source>
        <dbReference type="Pfam" id="PF05168"/>
    </source>
</evidence>
<dbReference type="Proteomes" id="UP000237798">
    <property type="component" value="Unassembled WGS sequence"/>
</dbReference>
<dbReference type="PANTHER" id="PTHR36565">
    <property type="entry name" value="UPF0332 PROTEIN TM_1000"/>
    <property type="match status" value="1"/>
</dbReference>
<name>A0A2T0BGP1_9CLOT</name>
<dbReference type="InterPro" id="IPR007842">
    <property type="entry name" value="HEPN_dom"/>
</dbReference>
<dbReference type="RefSeq" id="WP_106010325.1">
    <property type="nucleotide sequence ID" value="NZ_PVXP01000049.1"/>
</dbReference>
<reference evidence="3 4" key="1">
    <citation type="submission" date="2018-03" db="EMBL/GenBank/DDBJ databases">
        <title>Genome sequence of Clostridium luticellarii DSM 29923.</title>
        <authorList>
            <person name="Poehlein A."/>
            <person name="Daniel R."/>
        </authorList>
    </citation>
    <scope>NUCLEOTIDE SEQUENCE [LARGE SCALE GENOMIC DNA]</scope>
    <source>
        <strain evidence="3 4">DSM 29923</strain>
    </source>
</reference>
<organism evidence="3 4">
    <name type="scientific">Clostridium luticellarii</name>
    <dbReference type="NCBI Taxonomy" id="1691940"/>
    <lineage>
        <taxon>Bacteria</taxon>
        <taxon>Bacillati</taxon>
        <taxon>Bacillota</taxon>
        <taxon>Clostridia</taxon>
        <taxon>Eubacteriales</taxon>
        <taxon>Clostridiaceae</taxon>
        <taxon>Clostridium</taxon>
    </lineage>
</organism>
<evidence type="ECO:0000313" key="4">
    <source>
        <dbReference type="Proteomes" id="UP000237798"/>
    </source>
</evidence>
<protein>
    <submittedName>
        <fullName evidence="3">HEPN domain protein</fullName>
    </submittedName>
</protein>
<dbReference type="SUPFAM" id="SSF81593">
    <property type="entry name" value="Nucleotidyltransferase substrate binding subunit/domain"/>
    <property type="match status" value="1"/>
</dbReference>
<evidence type="ECO:0000256" key="1">
    <source>
        <dbReference type="ARBA" id="ARBA00038248"/>
    </source>
</evidence>
<dbReference type="OrthoDB" id="1684393at2"/>